<comment type="caution">
    <text evidence="7">The sequence shown here is derived from an EMBL/GenBank/DDBJ whole genome shotgun (WGS) entry which is preliminary data.</text>
</comment>
<dbReference type="EMBL" id="BOOC01000031">
    <property type="protein sequence ID" value="GIH42500.1"/>
    <property type="molecule type" value="Genomic_DNA"/>
</dbReference>
<keyword evidence="2 5" id="KW-0812">Transmembrane</keyword>
<protein>
    <recommendedName>
        <fullName evidence="6">ABC-2 type transporter transmembrane domain-containing protein</fullName>
    </recommendedName>
</protein>
<feature type="transmembrane region" description="Helical" evidence="5">
    <location>
        <begin position="163"/>
        <end position="184"/>
    </location>
</feature>
<accession>A0ABQ4G654</accession>
<sequence length="249" mass="25653">MLRDTAVVARHTVVLLARDPGTLVAYAVMSAVLMVVVHPIYERLAVPGTSGVLNAAGGTAVMFTLLALDVAGEQLLAERDWHTWARLRACAAGPAAILAGKALPLLALFVVFQGLLFAEAAWWFGLDLAAGGWRLPVLWLAWSSCVTAVGLALGAWLRSRGRLGAVADIGAMIMMGLSGALVPLDGLPGWVADLAPATPGYWAVRGFQSAVSVSASGAYAHAVAVLTAVAVVAGTAAVVRVLLPGRSRA</sequence>
<gene>
    <name evidence="7" type="ORF">Mco01_55000</name>
</gene>
<evidence type="ECO:0000256" key="2">
    <source>
        <dbReference type="ARBA" id="ARBA00022692"/>
    </source>
</evidence>
<evidence type="ECO:0000256" key="3">
    <source>
        <dbReference type="ARBA" id="ARBA00022989"/>
    </source>
</evidence>
<evidence type="ECO:0000313" key="7">
    <source>
        <dbReference type="EMBL" id="GIH42500.1"/>
    </source>
</evidence>
<evidence type="ECO:0000256" key="5">
    <source>
        <dbReference type="SAM" id="Phobius"/>
    </source>
</evidence>
<keyword evidence="8" id="KW-1185">Reference proteome</keyword>
<keyword evidence="3 5" id="KW-1133">Transmembrane helix</keyword>
<comment type="subcellular location">
    <subcellularLocation>
        <location evidence="1">Membrane</location>
        <topology evidence="1">Multi-pass membrane protein</topology>
    </subcellularLocation>
</comment>
<evidence type="ECO:0000313" key="8">
    <source>
        <dbReference type="Proteomes" id="UP000603904"/>
    </source>
</evidence>
<organism evidence="7 8">
    <name type="scientific">Microbispora corallina</name>
    <dbReference type="NCBI Taxonomy" id="83302"/>
    <lineage>
        <taxon>Bacteria</taxon>
        <taxon>Bacillati</taxon>
        <taxon>Actinomycetota</taxon>
        <taxon>Actinomycetes</taxon>
        <taxon>Streptosporangiales</taxon>
        <taxon>Streptosporangiaceae</taxon>
        <taxon>Microbispora</taxon>
    </lineage>
</organism>
<evidence type="ECO:0000256" key="4">
    <source>
        <dbReference type="ARBA" id="ARBA00023136"/>
    </source>
</evidence>
<name>A0ABQ4G654_9ACTN</name>
<proteinExistence type="predicted"/>
<dbReference type="InterPro" id="IPR013525">
    <property type="entry name" value="ABC2_TM"/>
</dbReference>
<dbReference type="Proteomes" id="UP000603904">
    <property type="component" value="Unassembled WGS sequence"/>
</dbReference>
<feature type="transmembrane region" description="Helical" evidence="5">
    <location>
        <begin position="137"/>
        <end position="156"/>
    </location>
</feature>
<reference evidence="7 8" key="1">
    <citation type="submission" date="2021-01" db="EMBL/GenBank/DDBJ databases">
        <title>Whole genome shotgun sequence of Microbispora corallina NBRC 16416.</title>
        <authorList>
            <person name="Komaki H."/>
            <person name="Tamura T."/>
        </authorList>
    </citation>
    <scope>NUCLEOTIDE SEQUENCE [LARGE SCALE GENOMIC DNA]</scope>
    <source>
        <strain evidence="7 8">NBRC 16416</strain>
    </source>
</reference>
<evidence type="ECO:0000256" key="1">
    <source>
        <dbReference type="ARBA" id="ARBA00004141"/>
    </source>
</evidence>
<feature type="transmembrane region" description="Helical" evidence="5">
    <location>
        <begin position="218"/>
        <end position="243"/>
    </location>
</feature>
<dbReference type="Pfam" id="PF01061">
    <property type="entry name" value="ABC2_membrane"/>
    <property type="match status" value="1"/>
</dbReference>
<dbReference type="RefSeq" id="WP_204059709.1">
    <property type="nucleotide sequence ID" value="NZ_BAAAGP010000006.1"/>
</dbReference>
<evidence type="ECO:0000259" key="6">
    <source>
        <dbReference type="Pfam" id="PF01061"/>
    </source>
</evidence>
<feature type="transmembrane region" description="Helical" evidence="5">
    <location>
        <begin position="53"/>
        <end position="71"/>
    </location>
</feature>
<feature type="transmembrane region" description="Helical" evidence="5">
    <location>
        <begin position="21"/>
        <end position="41"/>
    </location>
</feature>
<feature type="domain" description="ABC-2 type transporter transmembrane" evidence="6">
    <location>
        <begin position="8"/>
        <end position="209"/>
    </location>
</feature>
<keyword evidence="4 5" id="KW-0472">Membrane</keyword>